<comment type="similarity">
    <text evidence="6">Belongs to the ABC-4 integral membrane protein family.</text>
</comment>
<gene>
    <name evidence="9" type="primary">yknZ_7</name>
    <name evidence="9" type="ORF">SDC9_142974</name>
</gene>
<evidence type="ECO:0000256" key="5">
    <source>
        <dbReference type="ARBA" id="ARBA00023136"/>
    </source>
</evidence>
<dbReference type="PANTHER" id="PTHR30572">
    <property type="entry name" value="MEMBRANE COMPONENT OF TRANSPORTER-RELATED"/>
    <property type="match status" value="1"/>
</dbReference>
<dbReference type="InterPro" id="IPR003838">
    <property type="entry name" value="ABC3_permease_C"/>
</dbReference>
<dbReference type="GO" id="GO:0022857">
    <property type="term" value="F:transmembrane transporter activity"/>
    <property type="evidence" value="ECO:0007669"/>
    <property type="project" value="TreeGrafter"/>
</dbReference>
<dbReference type="Pfam" id="PF02687">
    <property type="entry name" value="FtsX"/>
    <property type="match status" value="1"/>
</dbReference>
<evidence type="ECO:0000256" key="4">
    <source>
        <dbReference type="ARBA" id="ARBA00022989"/>
    </source>
</evidence>
<dbReference type="InterPro" id="IPR050250">
    <property type="entry name" value="Macrolide_Exporter_MacB"/>
</dbReference>
<feature type="transmembrane region" description="Helical" evidence="7">
    <location>
        <begin position="63"/>
        <end position="89"/>
    </location>
</feature>
<comment type="subcellular location">
    <subcellularLocation>
        <location evidence="1">Cell membrane</location>
        <topology evidence="1">Multi-pass membrane protein</topology>
    </subcellularLocation>
</comment>
<protein>
    <submittedName>
        <fullName evidence="9">Putative ABC transporter permease YknZ</fullName>
    </submittedName>
</protein>
<accession>A0A645E2Q9</accession>
<evidence type="ECO:0000256" key="3">
    <source>
        <dbReference type="ARBA" id="ARBA00022692"/>
    </source>
</evidence>
<dbReference type="GO" id="GO:0005886">
    <property type="term" value="C:plasma membrane"/>
    <property type="evidence" value="ECO:0007669"/>
    <property type="project" value="UniProtKB-SubCell"/>
</dbReference>
<comment type="caution">
    <text evidence="9">The sequence shown here is derived from an EMBL/GenBank/DDBJ whole genome shotgun (WGS) entry which is preliminary data.</text>
</comment>
<organism evidence="9">
    <name type="scientific">bioreactor metagenome</name>
    <dbReference type="NCBI Taxonomy" id="1076179"/>
    <lineage>
        <taxon>unclassified sequences</taxon>
        <taxon>metagenomes</taxon>
        <taxon>ecological metagenomes</taxon>
    </lineage>
</organism>
<evidence type="ECO:0000259" key="8">
    <source>
        <dbReference type="Pfam" id="PF02687"/>
    </source>
</evidence>
<proteinExistence type="inferred from homology"/>
<dbReference type="AlphaFoldDB" id="A0A645E2Q9"/>
<evidence type="ECO:0000313" key="9">
    <source>
        <dbReference type="EMBL" id="MPM95819.1"/>
    </source>
</evidence>
<reference evidence="9" key="1">
    <citation type="submission" date="2019-08" db="EMBL/GenBank/DDBJ databases">
        <authorList>
            <person name="Kucharzyk K."/>
            <person name="Murdoch R.W."/>
            <person name="Higgins S."/>
            <person name="Loffler F."/>
        </authorList>
    </citation>
    <scope>NUCLEOTIDE SEQUENCE</scope>
</reference>
<evidence type="ECO:0000256" key="7">
    <source>
        <dbReference type="SAM" id="Phobius"/>
    </source>
</evidence>
<sequence>MSAITDALSSVTDTLTLLLGGIAAISLLVGGVGIMNIMLVSVTERTKEIGIRKAIGAGRGSIMMQFLIEALLLSLFGCAFGLLLSWGILELATLIAGEITFGMSLSVVLLAIGFSSAIGLIFGLYPANKAAKKHPIEALRYDG</sequence>
<keyword evidence="3 7" id="KW-0812">Transmembrane</keyword>
<feature type="transmembrane region" description="Helical" evidence="7">
    <location>
        <begin position="101"/>
        <end position="125"/>
    </location>
</feature>
<evidence type="ECO:0000256" key="1">
    <source>
        <dbReference type="ARBA" id="ARBA00004651"/>
    </source>
</evidence>
<evidence type="ECO:0000256" key="2">
    <source>
        <dbReference type="ARBA" id="ARBA00022475"/>
    </source>
</evidence>
<feature type="domain" description="ABC3 transporter permease C-terminal" evidence="8">
    <location>
        <begin position="22"/>
        <end position="135"/>
    </location>
</feature>
<keyword evidence="4 7" id="KW-1133">Transmembrane helix</keyword>
<dbReference type="EMBL" id="VSSQ01042265">
    <property type="protein sequence ID" value="MPM95819.1"/>
    <property type="molecule type" value="Genomic_DNA"/>
</dbReference>
<evidence type="ECO:0000256" key="6">
    <source>
        <dbReference type="ARBA" id="ARBA00038076"/>
    </source>
</evidence>
<name>A0A645E2Q9_9ZZZZ</name>
<keyword evidence="5 7" id="KW-0472">Membrane</keyword>
<dbReference type="PANTHER" id="PTHR30572:SF4">
    <property type="entry name" value="ABC TRANSPORTER PERMEASE YTRF"/>
    <property type="match status" value="1"/>
</dbReference>
<keyword evidence="2" id="KW-1003">Cell membrane</keyword>
<feature type="transmembrane region" description="Helical" evidence="7">
    <location>
        <begin position="17"/>
        <end position="42"/>
    </location>
</feature>